<dbReference type="OrthoDB" id="9810515at2"/>
<evidence type="ECO:0000313" key="1">
    <source>
        <dbReference type="EMBL" id="EOA58712.1"/>
    </source>
</evidence>
<organism evidence="1 2">
    <name type="scientific">Phocaeicola massiliensis B84634 = Timone 84634 = DSM 17679 = JCM 13223</name>
    <dbReference type="NCBI Taxonomy" id="1121098"/>
    <lineage>
        <taxon>Bacteria</taxon>
        <taxon>Pseudomonadati</taxon>
        <taxon>Bacteroidota</taxon>
        <taxon>Bacteroidia</taxon>
        <taxon>Bacteroidales</taxon>
        <taxon>Bacteroidaceae</taxon>
        <taxon>Phocaeicola</taxon>
    </lineage>
</organism>
<dbReference type="eggNOG" id="COG2755">
    <property type="taxonomic scope" value="Bacteria"/>
</dbReference>
<dbReference type="SUPFAM" id="SSF52266">
    <property type="entry name" value="SGNH hydrolase"/>
    <property type="match status" value="1"/>
</dbReference>
<dbReference type="HOGENOM" id="CLU_026488_1_0_10"/>
<protein>
    <recommendedName>
        <fullName evidence="3">SGNH hydrolase-type esterase domain-containing protein</fullName>
    </recommendedName>
</protein>
<evidence type="ECO:0008006" key="3">
    <source>
        <dbReference type="Google" id="ProtNLM"/>
    </source>
</evidence>
<dbReference type="PATRIC" id="fig|1121098.3.peg.165"/>
<dbReference type="RefSeq" id="WP_005935789.1">
    <property type="nucleotide sequence ID" value="NZ_KB890323.1"/>
</dbReference>
<dbReference type="AlphaFoldDB" id="U6RRN9"/>
<proteinExistence type="predicted"/>
<accession>U6RRN9</accession>
<gene>
    <name evidence="1" type="ORF">HMPREF1534_00162</name>
</gene>
<name>U6RRN9_9BACT</name>
<reference evidence="1 2" key="1">
    <citation type="submission" date="2013-04" db="EMBL/GenBank/DDBJ databases">
        <title>The Genome Sequence of Bacteroides massiliensis DSM 17679.</title>
        <authorList>
            <consortium name="The Broad Institute Genomics Platform"/>
            <person name="Earl A."/>
            <person name="Ward D."/>
            <person name="Feldgarden M."/>
            <person name="Gevers D."/>
            <person name="Martens E."/>
            <person name="Fenner L."/>
            <person name="Roux V."/>
            <person name="Mallet M.N."/>
            <person name="Raoult D."/>
            <person name="Walker B."/>
            <person name="Young S."/>
            <person name="Zeng Q."/>
            <person name="Gargeya S."/>
            <person name="Fitzgerald M."/>
            <person name="Haas B."/>
            <person name="Abouelleil A."/>
            <person name="Allen A.W."/>
            <person name="Alvarado L."/>
            <person name="Arachchi H.M."/>
            <person name="Berlin A.M."/>
            <person name="Chapman S.B."/>
            <person name="Gainer-Dewar J."/>
            <person name="Goldberg J."/>
            <person name="Griggs A."/>
            <person name="Gujja S."/>
            <person name="Hansen M."/>
            <person name="Howarth C."/>
            <person name="Imamovic A."/>
            <person name="Ireland A."/>
            <person name="Larimer J."/>
            <person name="McCowan C."/>
            <person name="Murphy C."/>
            <person name="Pearson M."/>
            <person name="Poon T.W."/>
            <person name="Priest M."/>
            <person name="Roberts A."/>
            <person name="Saif S."/>
            <person name="Shea T."/>
            <person name="Sisk P."/>
            <person name="Sykes S."/>
            <person name="Wortman J."/>
            <person name="Nusbaum C."/>
            <person name="Birren B."/>
        </authorList>
    </citation>
    <scope>NUCLEOTIDE SEQUENCE [LARGE SCALE GENOMIC DNA]</scope>
    <source>
        <strain evidence="2">B84634 / Timone 84634 / DSM 17679 / JCM 13223</strain>
    </source>
</reference>
<dbReference type="EMBL" id="AQHY01000002">
    <property type="protein sequence ID" value="EOA58712.1"/>
    <property type="molecule type" value="Genomic_DNA"/>
</dbReference>
<dbReference type="InterPro" id="IPR036514">
    <property type="entry name" value="SGNH_hydro_sf"/>
</dbReference>
<keyword evidence="2" id="KW-1185">Reference proteome</keyword>
<dbReference type="Proteomes" id="UP000017831">
    <property type="component" value="Unassembled WGS sequence"/>
</dbReference>
<evidence type="ECO:0000313" key="2">
    <source>
        <dbReference type="Proteomes" id="UP000017831"/>
    </source>
</evidence>
<dbReference type="STRING" id="1121098.HMPREF1534_00162"/>
<dbReference type="GO" id="GO:0016788">
    <property type="term" value="F:hydrolase activity, acting on ester bonds"/>
    <property type="evidence" value="ECO:0007669"/>
    <property type="project" value="UniProtKB-ARBA"/>
</dbReference>
<dbReference type="Gene3D" id="3.40.50.1110">
    <property type="entry name" value="SGNH hydrolase"/>
    <property type="match status" value="1"/>
</dbReference>
<dbReference type="GeneID" id="60063755"/>
<comment type="caution">
    <text evidence="1">The sequence shown here is derived from an EMBL/GenBank/DDBJ whole genome shotgun (WGS) entry which is preliminary data.</text>
</comment>
<dbReference type="CDD" id="cd01825">
    <property type="entry name" value="SGNH_hydrolase_peri1"/>
    <property type="match status" value="1"/>
</dbReference>
<dbReference type="Gene3D" id="2.60.120.1360">
    <property type="match status" value="1"/>
</dbReference>
<sequence>MKNYISATFFLTLLTVGALLGLYFLPSMKLDGEQLRKVDLLADIRPDVEEVADSDTIVLPPPVKPIFVDTCKTGMTCIEDYSDSTMRGMKHFYEALSSIRTMKRPVRIAYFGDSFIEADIFTADLRERFQSEFGGCGVGYVPITSSISGYRPTVRHSFGGWNSHSSNDSVGFDRSLQDISGHYFFAREGAYVQLKGQSKYASHLDTCEVSTLYYLNKGFAGIRSQINGGADVLHEEPGNDRLQMLSVEGRIGQVKWSVEQSDSVTFFGAAMDGKQGVAVDNFSVRGSSGLHLRSIPLKTLKAFQRVRPYDLIVLQYGLNVATERGVNYESYKKGMLTVIAHLKEAFPEAAILLVSVGDREFKDDRRNGELRTMPGVKNLIRYQQSIAADSRIAFWNMYEAMGGEGSILDMIDRKMANLDYTHINFKGGKHLSGILFETLMYGKEQYEKRKAYEAE</sequence>